<reference evidence="1 2" key="1">
    <citation type="submission" date="2013-05" db="EMBL/GenBank/DDBJ databases">
        <title>Draft genome sequence of Rubidibacter lacunae KORDI 51-2.</title>
        <authorList>
            <person name="Choi D.H."/>
            <person name="Noh J.H."/>
            <person name="Kwon K.-K."/>
            <person name="Lee J.-H."/>
            <person name="Ryu J.-Y."/>
        </authorList>
    </citation>
    <scope>NUCLEOTIDE SEQUENCE [LARGE SCALE GENOMIC DNA]</scope>
    <source>
        <strain evidence="1 2">KORDI 51-2</strain>
    </source>
</reference>
<dbReference type="Proteomes" id="UP000016960">
    <property type="component" value="Unassembled WGS sequence"/>
</dbReference>
<gene>
    <name evidence="1" type="ORF">KR51_00004790</name>
</gene>
<dbReference type="EMBL" id="ASSJ01000007">
    <property type="protein sequence ID" value="ERN42766.1"/>
    <property type="molecule type" value="Genomic_DNA"/>
</dbReference>
<organism evidence="1 2">
    <name type="scientific">Rubidibacter lacunae KORDI 51-2</name>
    <dbReference type="NCBI Taxonomy" id="582515"/>
    <lineage>
        <taxon>Bacteria</taxon>
        <taxon>Bacillati</taxon>
        <taxon>Cyanobacteriota</taxon>
        <taxon>Cyanophyceae</taxon>
        <taxon>Oscillatoriophycideae</taxon>
        <taxon>Chroococcales</taxon>
        <taxon>Aphanothecaceae</taxon>
        <taxon>Rubidibacter</taxon>
    </lineage>
</organism>
<sequence>MWRTGSRSHGKSRPQSVRAVAIALLAGPIEVEVLSLKAIARYIARYDERWQDLGTDCARGLSAGRVWWRVGGVSRRRADSDLRSQ</sequence>
<evidence type="ECO:0000313" key="2">
    <source>
        <dbReference type="Proteomes" id="UP000016960"/>
    </source>
</evidence>
<comment type="caution">
    <text evidence="1">The sequence shown here is derived from an EMBL/GenBank/DDBJ whole genome shotgun (WGS) entry which is preliminary data.</text>
</comment>
<evidence type="ECO:0000313" key="1">
    <source>
        <dbReference type="EMBL" id="ERN42766.1"/>
    </source>
</evidence>
<protein>
    <submittedName>
        <fullName evidence="1">Uncharacterized protein</fullName>
    </submittedName>
</protein>
<keyword evidence="2" id="KW-1185">Reference proteome</keyword>
<dbReference type="STRING" id="582515.KR51_00004790"/>
<proteinExistence type="predicted"/>
<accession>U5DM60</accession>
<name>U5DM60_9CHRO</name>
<dbReference type="AlphaFoldDB" id="U5DM60"/>
<dbReference type="InParanoid" id="U5DM60"/>